<sequence>MSPEEAREYNNILVDALNEDETAFSNDFYDFAPLPATPRNMILGPYFYGRMPSSVVKVMRPQQKDICLFGKYLNWQGWDRPKLMRGWPTSGPEKWNKWLDRLSSLCDTQWREEGIYDAIMLCKSSFTCDRSLVAAGLCFWSTSTNTMKLRFGMMTPTLLDLAAMAGFRPCGGEVSALSSSKCEVDFGFTKKNKSYKVFMEANAQETGPLTHKEHTAFLMIWLCKYVFCMASAQVTLEVQPLAEALAKGHRLALGPMVLAYLYRGLYNMVSLNPMNCNTTGPIWLFQLWLQVYFPEVRPAHAIFSPNSLIGVNLLSLPLSGLKVEDYFGILYNCEGRSPDEFSVCLDREFPSYLGLKLSSLSLADNGQAAFRKSLWASILLSRDLHLGLSVGTHANYPCGVEVYFPSATGRQLGFTQAIPLPITESCNMGTSHRAKFKTKAECNVVSVDSKRMRKTFNLHIRDANFNSTTHFDTWWKHVTRDWFTSVANIIFAKLFQKWPSTIKDATSCNSVSDTGNVAREISSASPALPKKILLNKRNHSTMTGDSSSHSQAAASAKPKVVSRPKSLVIRTGRKTSMTYESSSDEDDDGIAKAPTKRPKKDPVIEDLPDLSSPDHSQEFIGFETEDQFYSPADNTVIAKVNEAVVAALANDNLGKHISPFNVVEIVKDTTQEINVGISKTVALSKTPVEVEFAQPIQDTTAITTHEMSVLQPRKKALPSEAILESLQGMRDYLATAKAATTSSYNSSLNIAAKATVQTILDKDHADLANEAQHTRLCSSIQSLLDAHFFPTEEEPTIKGFMKQLAEGIQAYNQAVMEYNDGQALIEKIQSTSHILQAHLHICHEGKGELDKLEEEQKKIEARKSTILAKIDNAVQDSRPHQVKLEKFMQQQADFQEKEDDYKTLMSTRAELWVNFKTIIQKHL</sequence>
<dbReference type="Pfam" id="PF10536">
    <property type="entry name" value="PMD"/>
    <property type="match status" value="1"/>
</dbReference>
<feature type="domain" description="Aminotransferase-like plant mobile" evidence="3">
    <location>
        <begin position="114"/>
        <end position="300"/>
    </location>
</feature>
<feature type="compositionally biased region" description="Low complexity" evidence="2">
    <location>
        <begin position="546"/>
        <end position="556"/>
    </location>
</feature>
<dbReference type="InterPro" id="IPR044824">
    <property type="entry name" value="MAIN-like"/>
</dbReference>
<dbReference type="Proteomes" id="UP000507222">
    <property type="component" value="Unassembled WGS sequence"/>
</dbReference>
<organism evidence="4 5">
    <name type="scientific">Prunus armeniaca</name>
    <name type="common">Apricot</name>
    <name type="synonym">Armeniaca vulgaris</name>
    <dbReference type="NCBI Taxonomy" id="36596"/>
    <lineage>
        <taxon>Eukaryota</taxon>
        <taxon>Viridiplantae</taxon>
        <taxon>Streptophyta</taxon>
        <taxon>Embryophyta</taxon>
        <taxon>Tracheophyta</taxon>
        <taxon>Spermatophyta</taxon>
        <taxon>Magnoliopsida</taxon>
        <taxon>eudicotyledons</taxon>
        <taxon>Gunneridae</taxon>
        <taxon>Pentapetalae</taxon>
        <taxon>rosids</taxon>
        <taxon>fabids</taxon>
        <taxon>Rosales</taxon>
        <taxon>Rosaceae</taxon>
        <taxon>Amygdaloideae</taxon>
        <taxon>Amygdaleae</taxon>
        <taxon>Prunus</taxon>
    </lineage>
</organism>
<evidence type="ECO:0000256" key="1">
    <source>
        <dbReference type="SAM" id="Coils"/>
    </source>
</evidence>
<keyword evidence="1" id="KW-0175">Coiled coil</keyword>
<protein>
    <recommendedName>
        <fullName evidence="3">Aminotransferase-like plant mobile domain-containing protein</fullName>
    </recommendedName>
</protein>
<feature type="region of interest" description="Disordered" evidence="2">
    <location>
        <begin position="539"/>
        <end position="612"/>
    </location>
</feature>
<reference evidence="4 5" key="1">
    <citation type="submission" date="2020-05" db="EMBL/GenBank/DDBJ databases">
        <authorList>
            <person name="Campoy J."/>
            <person name="Schneeberger K."/>
            <person name="Spophaly S."/>
        </authorList>
    </citation>
    <scope>NUCLEOTIDE SEQUENCE [LARGE SCALE GENOMIC DNA]</scope>
    <source>
        <strain evidence="4">PruArmRojPasFocal</strain>
    </source>
</reference>
<dbReference type="PANTHER" id="PTHR46033">
    <property type="entry name" value="PROTEIN MAIN-LIKE 2"/>
    <property type="match status" value="1"/>
</dbReference>
<dbReference type="GO" id="GO:0010073">
    <property type="term" value="P:meristem maintenance"/>
    <property type="evidence" value="ECO:0007669"/>
    <property type="project" value="InterPro"/>
</dbReference>
<feature type="coiled-coil region" evidence="1">
    <location>
        <begin position="842"/>
        <end position="869"/>
    </location>
</feature>
<evidence type="ECO:0000313" key="5">
    <source>
        <dbReference type="Proteomes" id="UP000507222"/>
    </source>
</evidence>
<gene>
    <name evidence="4" type="ORF">CURHAP_LOCUS38076</name>
</gene>
<accession>A0A6J5V3H3</accession>
<dbReference type="AlphaFoldDB" id="A0A6J5V3H3"/>
<dbReference type="EMBL" id="CAEKDK010000006">
    <property type="protein sequence ID" value="CAB4283486.1"/>
    <property type="molecule type" value="Genomic_DNA"/>
</dbReference>
<proteinExistence type="predicted"/>
<evidence type="ECO:0000259" key="3">
    <source>
        <dbReference type="Pfam" id="PF10536"/>
    </source>
</evidence>
<name>A0A6J5V3H3_PRUAR</name>
<evidence type="ECO:0000313" key="4">
    <source>
        <dbReference type="EMBL" id="CAB4283486.1"/>
    </source>
</evidence>
<dbReference type="PANTHER" id="PTHR46033:SF65">
    <property type="entry name" value="AMINOTRANSFERASE-LIKE PLANT MOBILE DOMAIN-CONTAINING PROTEIN"/>
    <property type="match status" value="1"/>
</dbReference>
<evidence type="ECO:0000256" key="2">
    <source>
        <dbReference type="SAM" id="MobiDB-lite"/>
    </source>
</evidence>
<dbReference type="InterPro" id="IPR019557">
    <property type="entry name" value="AminoTfrase-like_pln_mobile"/>
</dbReference>